<dbReference type="STRING" id="1789683.A0A1X7R259"/>
<evidence type="ECO:0000256" key="1">
    <source>
        <dbReference type="SAM" id="Coils"/>
    </source>
</evidence>
<feature type="region of interest" description="Disordered" evidence="2">
    <location>
        <begin position="22"/>
        <end position="100"/>
    </location>
</feature>
<dbReference type="Proteomes" id="UP000196158">
    <property type="component" value="Unassembled WGS sequence"/>
</dbReference>
<name>A0A1X7R259_9SACH</name>
<dbReference type="Pfam" id="PF11778">
    <property type="entry name" value="SID"/>
    <property type="match status" value="1"/>
</dbReference>
<evidence type="ECO:0000313" key="4">
    <source>
        <dbReference type="Proteomes" id="UP000196158"/>
    </source>
</evidence>
<organism evidence="3 4">
    <name type="scientific">Maudiozyma saulgeensis</name>
    <dbReference type="NCBI Taxonomy" id="1789683"/>
    <lineage>
        <taxon>Eukaryota</taxon>
        <taxon>Fungi</taxon>
        <taxon>Dikarya</taxon>
        <taxon>Ascomycota</taxon>
        <taxon>Saccharomycotina</taxon>
        <taxon>Saccharomycetes</taxon>
        <taxon>Saccharomycetales</taxon>
        <taxon>Saccharomycetaceae</taxon>
        <taxon>Maudiozyma</taxon>
    </lineage>
</organism>
<dbReference type="InterPro" id="IPR021750">
    <property type="entry name" value="Sid4-like"/>
</dbReference>
<dbReference type="OrthoDB" id="4066765at2759"/>
<sequence length="485" mass="56180">MGNDMKAHILEAAQMLDADSNDRVNTTTTSTYRTNNTNVLPIGSGSHERLSDQSMEKDQFSNEIHPTRYNQSTPKHEQNSNPNVQGLDGNTVRGTGVDKPVSNMETIKNKINNLQKELNARDDIIRKINDENSKLTESFDQLQNTLESKEDEIVELRRKLMNKEKESQESIQNNLIFQDNMNKLEQDKISFSKYIDQLKFSDISIGSIIIDNYKSFEQGERARIIQLTQMLSNEGIDIEEHIFKDRKTISSILDNSFDRIAETLKEFKLDDSTGIKQTLTDIKSIEENIKSSNITTQKILENIKLEFSREGEKFENLLKQKDSKIEELLSSNKDKDLRNEILEKEYQTTRGNSKDSLTYDDVKSADVTRVVFDSLELEQIDKLDMVTLQNELKKICVGIQTPFNKIQRKVILANVLIKNELVHALNFINLLYFQLHGDNLHFRELENTAYRQYLKIRDVDNVQHPLKHILDEMYQHILLEMTSDV</sequence>
<evidence type="ECO:0000313" key="3">
    <source>
        <dbReference type="EMBL" id="SMN19767.1"/>
    </source>
</evidence>
<keyword evidence="1" id="KW-0175">Coiled coil</keyword>
<accession>A0A1X7R259</accession>
<feature type="compositionally biased region" description="Polar residues" evidence="2">
    <location>
        <begin position="61"/>
        <end position="84"/>
    </location>
</feature>
<feature type="coiled-coil region" evidence="1">
    <location>
        <begin position="104"/>
        <end position="173"/>
    </location>
</feature>
<dbReference type="EMBL" id="FXLY01000004">
    <property type="protein sequence ID" value="SMN19767.1"/>
    <property type="molecule type" value="Genomic_DNA"/>
</dbReference>
<gene>
    <name evidence="3" type="ORF">KASA_0O03498G</name>
</gene>
<keyword evidence="4" id="KW-1185">Reference proteome</keyword>
<feature type="compositionally biased region" description="Basic and acidic residues" evidence="2">
    <location>
        <begin position="46"/>
        <end position="60"/>
    </location>
</feature>
<protein>
    <submittedName>
        <fullName evidence="3">Similar to Saccharomyces cerevisiae YDL239C ADY3 Protein required for spore wall formation</fullName>
    </submittedName>
</protein>
<feature type="compositionally biased region" description="Low complexity" evidence="2">
    <location>
        <begin position="23"/>
        <end position="39"/>
    </location>
</feature>
<evidence type="ECO:0000256" key="2">
    <source>
        <dbReference type="SAM" id="MobiDB-lite"/>
    </source>
</evidence>
<dbReference type="AlphaFoldDB" id="A0A1X7R259"/>
<reference evidence="3 4" key="1">
    <citation type="submission" date="2017-04" db="EMBL/GenBank/DDBJ databases">
        <authorList>
            <person name="Afonso C.L."/>
            <person name="Miller P.J."/>
            <person name="Scott M.A."/>
            <person name="Spackman E."/>
            <person name="Goraichik I."/>
            <person name="Dimitrov K.M."/>
            <person name="Suarez D.L."/>
            <person name="Swayne D.E."/>
        </authorList>
    </citation>
    <scope>NUCLEOTIDE SEQUENCE [LARGE SCALE GENOMIC DNA]</scope>
</reference>
<proteinExistence type="predicted"/>